<evidence type="ECO:0000256" key="2">
    <source>
        <dbReference type="ARBA" id="ARBA00022729"/>
    </source>
</evidence>
<keyword evidence="2 4" id="KW-0732">Signal</keyword>
<keyword evidence="3" id="KW-0574">Periplasm</keyword>
<evidence type="ECO:0000313" key="6">
    <source>
        <dbReference type="Proteomes" id="UP001247754"/>
    </source>
</evidence>
<comment type="caution">
    <text evidence="5">The sequence shown here is derived from an EMBL/GenBank/DDBJ whole genome shotgun (WGS) entry which is preliminary data.</text>
</comment>
<keyword evidence="6" id="KW-1185">Reference proteome</keyword>
<protein>
    <submittedName>
        <fullName evidence="5">TRAP transporter substrate-binding protein DctP</fullName>
    </submittedName>
</protein>
<evidence type="ECO:0000313" key="5">
    <source>
        <dbReference type="EMBL" id="MDR5653179.1"/>
    </source>
</evidence>
<sequence>MKHLTRPLAGLCLAALAALGGPAAADTIKLRVSSYAPAGNFVNEQVIKGFLDRVVADAEGTLDYQLFPGGTLGRNPAEQLKLVQDGVADVAFVVPGFTPGAYDRYGIVEIPGLIHDAREGAAVLAAAYAAGLLETPERTRVLGVFSSDMNAIHLRDPVAGLDGLTGKSLRAVGKPQADGVTILGGVPVTGLASTEVAEAISRGTVDGAVMGAASLDAFRASEVAVQHIRVPMGSAALMLPMNLGTWEKLPAPAKAAFEKHGGMAFAEATGAIFHEQDETYFAKITAKPGHSELVLDDAARAAYLEKVAAVGRDWAAQGAERAAVYDFAIKTLESLRGE</sequence>
<feature type="signal peptide" evidence="4">
    <location>
        <begin position="1"/>
        <end position="25"/>
    </location>
</feature>
<dbReference type="RefSeq" id="WP_310457421.1">
    <property type="nucleotide sequence ID" value="NZ_JAVKPH010000011.1"/>
</dbReference>
<proteinExistence type="predicted"/>
<dbReference type="NCBIfam" id="NF037995">
    <property type="entry name" value="TRAP_S1"/>
    <property type="match status" value="1"/>
</dbReference>
<dbReference type="PANTHER" id="PTHR33376">
    <property type="match status" value="1"/>
</dbReference>
<dbReference type="Proteomes" id="UP001247754">
    <property type="component" value="Unassembled WGS sequence"/>
</dbReference>
<name>A0ABU1F8H7_9RHOB</name>
<feature type="chain" id="PRO_5046431946" evidence="4">
    <location>
        <begin position="26"/>
        <end position="338"/>
    </location>
</feature>
<dbReference type="InterPro" id="IPR018389">
    <property type="entry name" value="DctP_fam"/>
</dbReference>
<evidence type="ECO:0000256" key="1">
    <source>
        <dbReference type="ARBA" id="ARBA00004418"/>
    </source>
</evidence>
<accession>A0ABU1F8H7</accession>
<dbReference type="Gene3D" id="3.40.190.170">
    <property type="entry name" value="Bacterial extracellular solute-binding protein, family 7"/>
    <property type="match status" value="1"/>
</dbReference>
<evidence type="ECO:0000256" key="4">
    <source>
        <dbReference type="SAM" id="SignalP"/>
    </source>
</evidence>
<gene>
    <name evidence="5" type="primary">dctP</name>
    <name evidence="5" type="ORF">RGD00_11215</name>
</gene>
<evidence type="ECO:0000256" key="3">
    <source>
        <dbReference type="ARBA" id="ARBA00022764"/>
    </source>
</evidence>
<comment type="subcellular location">
    <subcellularLocation>
        <location evidence="1">Periplasm</location>
    </subcellularLocation>
</comment>
<dbReference type="EMBL" id="JAVKPH010000011">
    <property type="protein sequence ID" value="MDR5653179.1"/>
    <property type="molecule type" value="Genomic_DNA"/>
</dbReference>
<reference evidence="5 6" key="1">
    <citation type="submission" date="2023-09" db="EMBL/GenBank/DDBJ databases">
        <title>Xinfangfangia sedmenti sp. nov., isolated the sedment.</title>
        <authorList>
            <person name="Xu L."/>
        </authorList>
    </citation>
    <scope>NUCLEOTIDE SEQUENCE [LARGE SCALE GENOMIC DNA]</scope>
    <source>
        <strain evidence="5 6">LG-4</strain>
    </source>
</reference>
<organism evidence="5 6">
    <name type="scientific">Ruixingdingia sedimenti</name>
    <dbReference type="NCBI Taxonomy" id="3073604"/>
    <lineage>
        <taxon>Bacteria</taxon>
        <taxon>Pseudomonadati</taxon>
        <taxon>Pseudomonadota</taxon>
        <taxon>Alphaproteobacteria</taxon>
        <taxon>Rhodobacterales</taxon>
        <taxon>Paracoccaceae</taxon>
        <taxon>Ruixingdingia</taxon>
    </lineage>
</organism>
<dbReference type="Pfam" id="PF03480">
    <property type="entry name" value="DctP"/>
    <property type="match status" value="1"/>
</dbReference>
<dbReference type="PANTHER" id="PTHR33376:SF15">
    <property type="entry name" value="BLL6794 PROTEIN"/>
    <property type="match status" value="1"/>
</dbReference>
<dbReference type="InterPro" id="IPR038404">
    <property type="entry name" value="TRAP_DctP_sf"/>
</dbReference>